<dbReference type="OrthoDB" id="428676at2"/>
<evidence type="ECO:0008006" key="3">
    <source>
        <dbReference type="Google" id="ProtNLM"/>
    </source>
</evidence>
<proteinExistence type="predicted"/>
<keyword evidence="2" id="KW-1185">Reference proteome</keyword>
<reference evidence="1 2" key="1">
    <citation type="submission" date="2017-08" db="EMBL/GenBank/DDBJ databases">
        <title>Draft genome sequence of filamentous cyanobacterium Calothrix elsteri CCALA 953.</title>
        <authorList>
            <person name="Gagunashvili A.N."/>
            <person name="Elster J."/>
            <person name="Andresson O.S."/>
        </authorList>
    </citation>
    <scope>NUCLEOTIDE SEQUENCE [LARGE SCALE GENOMIC DNA]</scope>
    <source>
        <strain evidence="1 2">CCALA 953</strain>
    </source>
</reference>
<sequence>MSVWILTTGNSDVRLKHERNWNRLFTAISSNLECEEFASATPINPKDKREGYTVPARVLGLTYTDQPNHFDDLEFPLIDTFFTKIEKDNIELEEIIILLTDQSNLFCEEQRLNEKCAYWQDTISLKPLLIKYFANKFENKFENKYNVPIKFITLTPQSTEGLDYWDATLDLVKAEFSKLQISQVKAVYISHQAGTPAISSAVQFVSLGKFKNVKFLVSNQYYDSDYNQQSEAKIIDSSQYWRGIQIQKAKQLIVTGFPGTALKMLDGITQISQTTLDELRKMVDFFNLHSVERDNTKDFEIANASQRIIDSLDLIRFFFNQNNYLQGISLLAAAQETFLKVAILNETAKIQNKYRGVAVSEFLQWDNEGLSLINMSKSQNITWSKIDELNTIKEDIFKLLKFPVDKDYFKRYDRGEVIFKTNANNVMLEWLKKLNPELQTWANLKWSCDYYKDRESDLRNQLMHNLRGMEDSDVIDYLLGYSKVKPNNIATVIDTYSQNVKKPFLEAIALLKLPYKPGKLQKKLNAIADNLV</sequence>
<dbReference type="RefSeq" id="WP_095723552.1">
    <property type="nucleotide sequence ID" value="NZ_NTFS01000279.1"/>
</dbReference>
<dbReference type="AlphaFoldDB" id="A0A2A2TEF1"/>
<dbReference type="EMBL" id="NTFS01000279">
    <property type="protein sequence ID" value="PAX52130.1"/>
    <property type="molecule type" value="Genomic_DNA"/>
</dbReference>
<dbReference type="Proteomes" id="UP000218238">
    <property type="component" value="Unassembled WGS sequence"/>
</dbReference>
<evidence type="ECO:0000313" key="1">
    <source>
        <dbReference type="EMBL" id="PAX52130.1"/>
    </source>
</evidence>
<accession>A0A2A2TEF1</accession>
<name>A0A2A2TEF1_9CYAN</name>
<gene>
    <name evidence="1" type="ORF">CK510_20975</name>
</gene>
<protein>
    <recommendedName>
        <fullName evidence="3">CRISPR-associated protein</fullName>
    </recommendedName>
</protein>
<evidence type="ECO:0000313" key="2">
    <source>
        <dbReference type="Proteomes" id="UP000218238"/>
    </source>
</evidence>
<comment type="caution">
    <text evidence="1">The sequence shown here is derived from an EMBL/GenBank/DDBJ whole genome shotgun (WGS) entry which is preliminary data.</text>
</comment>
<organism evidence="1 2">
    <name type="scientific">Brunnivagina elsteri CCALA 953</name>
    <dbReference type="NCBI Taxonomy" id="987040"/>
    <lineage>
        <taxon>Bacteria</taxon>
        <taxon>Bacillati</taxon>
        <taxon>Cyanobacteriota</taxon>
        <taxon>Cyanophyceae</taxon>
        <taxon>Nostocales</taxon>
        <taxon>Calotrichaceae</taxon>
        <taxon>Brunnivagina</taxon>
    </lineage>
</organism>